<keyword evidence="3" id="KW-1185">Reference proteome</keyword>
<evidence type="ECO:0000313" key="3">
    <source>
        <dbReference type="Proteomes" id="UP000440498"/>
    </source>
</evidence>
<comment type="caution">
    <text evidence="2">The sequence shown here is derived from an EMBL/GenBank/DDBJ whole genome shotgun (WGS) entry which is preliminary data.</text>
</comment>
<dbReference type="NCBIfam" id="NF038128">
    <property type="entry name" value="choice_anch_J"/>
    <property type="match status" value="1"/>
</dbReference>
<evidence type="ECO:0000313" key="2">
    <source>
        <dbReference type="EMBL" id="MQA36659.1"/>
    </source>
</evidence>
<dbReference type="Pfam" id="PF07589">
    <property type="entry name" value="PEP-CTERM"/>
    <property type="match status" value="1"/>
</dbReference>
<protein>
    <submittedName>
        <fullName evidence="2">PEP-CTERM sorting domain-containing protein</fullName>
    </submittedName>
</protein>
<dbReference type="AlphaFoldDB" id="A0A6A7MW14"/>
<reference evidence="2 3" key="1">
    <citation type="submission" date="2019-10" db="EMBL/GenBank/DDBJ databases">
        <title>Two novel species isolated from a subtropical stream in China.</title>
        <authorList>
            <person name="Lu H."/>
        </authorList>
    </citation>
    <scope>NUCLEOTIDE SEQUENCE [LARGE SCALE GENOMIC DNA]</scope>
    <source>
        <strain evidence="2 3">FT29W</strain>
    </source>
</reference>
<name>A0A6A7MW14_9BURK</name>
<dbReference type="EMBL" id="WHUG01000001">
    <property type="protein sequence ID" value="MQA36659.1"/>
    <property type="molecule type" value="Genomic_DNA"/>
</dbReference>
<dbReference type="NCBIfam" id="TIGR02595">
    <property type="entry name" value="PEP_CTERM"/>
    <property type="match status" value="1"/>
</dbReference>
<feature type="domain" description="Ice-binding protein C-terminal" evidence="1">
    <location>
        <begin position="226"/>
        <end position="248"/>
    </location>
</feature>
<dbReference type="Gene3D" id="2.60.120.200">
    <property type="match status" value="1"/>
</dbReference>
<organism evidence="2 3">
    <name type="scientific">Rugamonas aquatica</name>
    <dbReference type="NCBI Taxonomy" id="2743357"/>
    <lineage>
        <taxon>Bacteria</taxon>
        <taxon>Pseudomonadati</taxon>
        <taxon>Pseudomonadota</taxon>
        <taxon>Betaproteobacteria</taxon>
        <taxon>Burkholderiales</taxon>
        <taxon>Oxalobacteraceae</taxon>
        <taxon>Telluria group</taxon>
        <taxon>Rugamonas</taxon>
    </lineage>
</organism>
<accession>A0A6A7MW14</accession>
<proteinExistence type="predicted"/>
<dbReference type="NCBIfam" id="NF047450">
    <property type="entry name" value="post-PEP-CTERM_1"/>
    <property type="match status" value="1"/>
</dbReference>
<gene>
    <name evidence="2" type="ORF">GEV02_00735</name>
</gene>
<dbReference type="Proteomes" id="UP000440498">
    <property type="component" value="Unassembled WGS sequence"/>
</dbReference>
<dbReference type="InterPro" id="IPR013424">
    <property type="entry name" value="Ice-binding_C"/>
</dbReference>
<evidence type="ECO:0000259" key="1">
    <source>
        <dbReference type="Pfam" id="PF07589"/>
    </source>
</evidence>
<sequence>MFNALACRSELYASKQYHWGIMNLNKYLIGLVATVATSSVFASPLLNEGFNNISTLASSGWVMTNNSTGSVGGSADVANGLTNWFQGDTFPFGAAAGPGTSYIGANSLNTTFGGAISNWLITPEVALSNGEKLNFSLRLFGEGLKDTVEVYYSAHGASANVGSTTSSVGDFVRLQTYSSDTDTDWQNYSVSLSGLSGNTTGRFAFRYVNAAGEGNLIGIDSVSISAVPEPTSALMLLLGLGVVGLSRKKLRLLALAGLSASTLVATAAEPQTTGPNGLMSFPNARVAVQPELNGSATPTGNGMVAYKDAATGQLVGPSAEQAAELAAATVPASSAKFAAASARVKAGGRAAPLTTSRGGVGLALDESTDSYAVVHKDADGKLIESCVPGENVAQHLAHGHSLPAVQGEQQ</sequence>